<sequence length="126" mass="14249">MFKVGFVFFCLAMFLLNGCGMQNKKENAESPYRNVKNTVSGKKQQNQVELVENSPTIGTDIMEAKKVVRSIPGYIPDSVWINGNQMWVVVRANKDLSNHAKLKEAARIHEKLVQAIPQFKINVKVN</sequence>
<evidence type="ECO:0000313" key="2">
    <source>
        <dbReference type="Proteomes" id="UP001341444"/>
    </source>
</evidence>
<dbReference type="RefSeq" id="WP_066267397.1">
    <property type="nucleotide sequence ID" value="NZ_JARMAB010000008.1"/>
</dbReference>
<protein>
    <recommendedName>
        <fullName evidence="3">Lipoprotein</fullName>
    </recommendedName>
</protein>
<organism evidence="1 2">
    <name type="scientific">Heyndrickxia acidicola</name>
    <dbReference type="NCBI Taxonomy" id="209389"/>
    <lineage>
        <taxon>Bacteria</taxon>
        <taxon>Bacillati</taxon>
        <taxon>Bacillota</taxon>
        <taxon>Bacilli</taxon>
        <taxon>Bacillales</taxon>
        <taxon>Bacillaceae</taxon>
        <taxon>Heyndrickxia</taxon>
    </lineage>
</organism>
<evidence type="ECO:0008006" key="3">
    <source>
        <dbReference type="Google" id="ProtNLM"/>
    </source>
</evidence>
<accession>A0ABU6ME24</accession>
<gene>
    <name evidence="1" type="ORF">P4T90_07335</name>
</gene>
<evidence type="ECO:0000313" key="1">
    <source>
        <dbReference type="EMBL" id="MED1202906.1"/>
    </source>
</evidence>
<reference evidence="1 2" key="1">
    <citation type="submission" date="2023-03" db="EMBL/GenBank/DDBJ databases">
        <title>Bacillus Genome Sequencing.</title>
        <authorList>
            <person name="Dunlap C."/>
        </authorList>
    </citation>
    <scope>NUCLEOTIDE SEQUENCE [LARGE SCALE GENOMIC DNA]</scope>
    <source>
        <strain evidence="1 2">B-23453</strain>
    </source>
</reference>
<keyword evidence="2" id="KW-1185">Reference proteome</keyword>
<proteinExistence type="predicted"/>
<dbReference type="Proteomes" id="UP001341444">
    <property type="component" value="Unassembled WGS sequence"/>
</dbReference>
<comment type="caution">
    <text evidence="1">The sequence shown here is derived from an EMBL/GenBank/DDBJ whole genome shotgun (WGS) entry which is preliminary data.</text>
</comment>
<dbReference type="EMBL" id="JARMAB010000008">
    <property type="protein sequence ID" value="MED1202906.1"/>
    <property type="molecule type" value="Genomic_DNA"/>
</dbReference>
<name>A0ABU6ME24_9BACI</name>